<dbReference type="AlphaFoldDB" id="A1CBZ6"/>
<dbReference type="RefSeq" id="XP_001274690.1">
    <property type="nucleotide sequence ID" value="XM_001274689.1"/>
</dbReference>
<dbReference type="eggNOG" id="ENOG502SKPP">
    <property type="taxonomic scope" value="Eukaryota"/>
</dbReference>
<keyword evidence="2" id="KW-1185">Reference proteome</keyword>
<dbReference type="EMBL" id="DS027049">
    <property type="protein sequence ID" value="EAW13264.1"/>
    <property type="molecule type" value="Genomic_DNA"/>
</dbReference>
<name>A1CBZ6_ASPCL</name>
<dbReference type="VEuPathDB" id="FungiDB:ACLA_017110"/>
<proteinExistence type="predicted"/>
<dbReference type="KEGG" id="act:ACLA_017110"/>
<dbReference type="OrthoDB" id="3590765at2759"/>
<organism evidence="1 2">
    <name type="scientific">Aspergillus clavatus (strain ATCC 1007 / CBS 513.65 / DSM 816 / NCTC 3887 / NRRL 1 / QM 1276 / 107)</name>
    <dbReference type="NCBI Taxonomy" id="344612"/>
    <lineage>
        <taxon>Eukaryota</taxon>
        <taxon>Fungi</taxon>
        <taxon>Dikarya</taxon>
        <taxon>Ascomycota</taxon>
        <taxon>Pezizomycotina</taxon>
        <taxon>Eurotiomycetes</taxon>
        <taxon>Eurotiomycetidae</taxon>
        <taxon>Eurotiales</taxon>
        <taxon>Aspergillaceae</taxon>
        <taxon>Aspergillus</taxon>
        <taxon>Aspergillus subgen. Fumigati</taxon>
    </lineage>
</organism>
<protein>
    <submittedName>
        <fullName evidence="1">Uncharacterized protein</fullName>
    </submittedName>
</protein>
<accession>A1CBZ6</accession>
<evidence type="ECO:0000313" key="2">
    <source>
        <dbReference type="Proteomes" id="UP000006701"/>
    </source>
</evidence>
<dbReference type="HOGENOM" id="CLU_020986_0_0_1"/>
<sequence>MSFNQTSNPVYLGRILVGRAISPVLNGSLAPSQQWSIPPGFYTPQQLVHALSPLLDTVAHRLGPDAAYTTPARALLLDNIAATLSTGRRESALHFSPEILNASRREIMHQAQRIGARLLRWAHEYTSPPLPDLTLRQPSEGHPLLLQTAKLLLGCHSTPMLVDLFNEYIHQIVLLRDALLPFENFAEVIIPVPAGGVGLRHLEPARARFVAALFQKHVKHASVVAFARALLAPTLPATRTGGYGFQYPQGVVMPAVLAGSDALHLLRYVPGRVAPVDEVLLFDYAWDNSDAAPRVHVSGSPVDLMGFPQVMGRVGRAGLAVTRGSDAAIATLQLRLEVSDGDPGVVDVDVGQIARGHRYACRAQPSGVERALPATIHQPLDLLRQTGDLVTAAGGLHVIPVADRLVALALLGRVYPENVVLLPREGTLADADRSGKRLEPKFVIWGLQ</sequence>
<gene>
    <name evidence="1" type="ORF">ACLA_017110</name>
</gene>
<evidence type="ECO:0000313" key="1">
    <source>
        <dbReference type="EMBL" id="EAW13264.1"/>
    </source>
</evidence>
<dbReference type="Proteomes" id="UP000006701">
    <property type="component" value="Unassembled WGS sequence"/>
</dbReference>
<reference evidence="1 2" key="1">
    <citation type="journal article" date="2008" name="PLoS Genet.">
        <title>Genomic islands in the pathogenic filamentous fungus Aspergillus fumigatus.</title>
        <authorList>
            <person name="Fedorova N.D."/>
            <person name="Khaldi N."/>
            <person name="Joardar V.S."/>
            <person name="Maiti R."/>
            <person name="Amedeo P."/>
            <person name="Anderson M.J."/>
            <person name="Crabtree J."/>
            <person name="Silva J.C."/>
            <person name="Badger J.H."/>
            <person name="Albarraq A."/>
            <person name="Angiuoli S."/>
            <person name="Bussey H."/>
            <person name="Bowyer P."/>
            <person name="Cotty P.J."/>
            <person name="Dyer P.S."/>
            <person name="Egan A."/>
            <person name="Galens K."/>
            <person name="Fraser-Liggett C.M."/>
            <person name="Haas B.J."/>
            <person name="Inman J.M."/>
            <person name="Kent R."/>
            <person name="Lemieux S."/>
            <person name="Malavazi I."/>
            <person name="Orvis J."/>
            <person name="Roemer T."/>
            <person name="Ronning C.M."/>
            <person name="Sundaram J.P."/>
            <person name="Sutton G."/>
            <person name="Turner G."/>
            <person name="Venter J.C."/>
            <person name="White O.R."/>
            <person name="Whitty B.R."/>
            <person name="Youngman P."/>
            <person name="Wolfe K.H."/>
            <person name="Goldman G.H."/>
            <person name="Wortman J.R."/>
            <person name="Jiang B."/>
            <person name="Denning D.W."/>
            <person name="Nierman W.C."/>
        </authorList>
    </citation>
    <scope>NUCLEOTIDE SEQUENCE [LARGE SCALE GENOMIC DNA]</scope>
    <source>
        <strain evidence="2">ATCC 1007 / CBS 513.65 / DSM 816 / NCTC 3887 / NRRL 1</strain>
    </source>
</reference>
<dbReference type="GeneID" id="4706895"/>